<dbReference type="EMBL" id="CP060010">
    <property type="protein sequence ID" value="QTN37259.1"/>
    <property type="molecule type" value="Genomic_DNA"/>
</dbReference>
<dbReference type="RefSeq" id="WP_209357967.1">
    <property type="nucleotide sequence ID" value="NZ_CP060010.1"/>
</dbReference>
<gene>
    <name evidence="1" type="ORF">HZ995_07095</name>
</gene>
<proteinExistence type="predicted"/>
<dbReference type="Proteomes" id="UP000665026">
    <property type="component" value="Chromosome"/>
</dbReference>
<accession>A0A975ES82</accession>
<organism evidence="1 2">
    <name type="scientific">Cognatishimia activa</name>
    <dbReference type="NCBI Taxonomy" id="1715691"/>
    <lineage>
        <taxon>Bacteria</taxon>
        <taxon>Pseudomonadati</taxon>
        <taxon>Pseudomonadota</taxon>
        <taxon>Alphaproteobacteria</taxon>
        <taxon>Rhodobacterales</taxon>
        <taxon>Paracoccaceae</taxon>
        <taxon>Cognatishimia</taxon>
    </lineage>
</organism>
<dbReference type="AlphaFoldDB" id="A0A975ES82"/>
<sequence length="48" mass="5364">MQKAHTRQAYEPAGAFQKFIAAQKAETPSVVRLINGMGDSTLFKSFQY</sequence>
<protein>
    <submittedName>
        <fullName evidence="1">Uncharacterized protein</fullName>
    </submittedName>
</protein>
<name>A0A975ES82_9RHOB</name>
<reference evidence="1" key="1">
    <citation type="submission" date="2020-07" db="EMBL/GenBank/DDBJ databases">
        <title>Genome sequences of bacteria associated with the marine, planktonic diatom Thalassiosira profunda strain ECT2AJA-044.</title>
        <authorList>
            <person name="Gargas C.B."/>
            <person name="Roberts W.R."/>
            <person name="Alverson A.J."/>
        </authorList>
    </citation>
    <scope>NUCLEOTIDE SEQUENCE</scope>
    <source>
        <strain evidence="1">ECT2AJA-044</strain>
    </source>
</reference>
<evidence type="ECO:0000313" key="2">
    <source>
        <dbReference type="Proteomes" id="UP000665026"/>
    </source>
</evidence>
<dbReference type="KEGG" id="cact:HZ995_07095"/>
<evidence type="ECO:0000313" key="1">
    <source>
        <dbReference type="EMBL" id="QTN37259.1"/>
    </source>
</evidence>